<organism evidence="1 2">
    <name type="scientific">Modicisalibacter luteus</name>
    <dbReference type="NCBI Taxonomy" id="453962"/>
    <lineage>
        <taxon>Bacteria</taxon>
        <taxon>Pseudomonadati</taxon>
        <taxon>Pseudomonadota</taxon>
        <taxon>Gammaproteobacteria</taxon>
        <taxon>Oceanospirillales</taxon>
        <taxon>Halomonadaceae</taxon>
        <taxon>Modicisalibacter</taxon>
    </lineage>
</organism>
<accession>A0ABV7M4Z2</accession>
<evidence type="ECO:0000313" key="2">
    <source>
        <dbReference type="Proteomes" id="UP001595640"/>
    </source>
</evidence>
<reference evidence="2" key="1">
    <citation type="journal article" date="2019" name="Int. J. Syst. Evol. Microbiol.">
        <title>The Global Catalogue of Microorganisms (GCM) 10K type strain sequencing project: providing services to taxonomists for standard genome sequencing and annotation.</title>
        <authorList>
            <consortium name="The Broad Institute Genomics Platform"/>
            <consortium name="The Broad Institute Genome Sequencing Center for Infectious Disease"/>
            <person name="Wu L."/>
            <person name="Ma J."/>
        </authorList>
    </citation>
    <scope>NUCLEOTIDE SEQUENCE [LARGE SCALE GENOMIC DNA]</scope>
    <source>
        <strain evidence="2">KCTC 12847</strain>
    </source>
</reference>
<comment type="caution">
    <text evidence="1">The sequence shown here is derived from an EMBL/GenBank/DDBJ whole genome shotgun (WGS) entry which is preliminary data.</text>
</comment>
<evidence type="ECO:0008006" key="3">
    <source>
        <dbReference type="Google" id="ProtNLM"/>
    </source>
</evidence>
<protein>
    <recommendedName>
        <fullName evidence="3">LysR substrate-binding domain-containing protein</fullName>
    </recommendedName>
</protein>
<name>A0ABV7M4Z2_9GAMM</name>
<proteinExistence type="predicted"/>
<dbReference type="RefSeq" id="WP_229804086.1">
    <property type="nucleotide sequence ID" value="NZ_BMXD01000001.1"/>
</dbReference>
<dbReference type="EMBL" id="JBHRUH010000031">
    <property type="protein sequence ID" value="MFC3293332.1"/>
    <property type="molecule type" value="Genomic_DNA"/>
</dbReference>
<evidence type="ECO:0000313" key="1">
    <source>
        <dbReference type="EMBL" id="MFC3293332.1"/>
    </source>
</evidence>
<dbReference type="Proteomes" id="UP001595640">
    <property type="component" value="Unassembled WGS sequence"/>
</dbReference>
<gene>
    <name evidence="1" type="ORF">ACFOEI_14845</name>
</gene>
<keyword evidence="2" id="KW-1185">Reference proteome</keyword>
<dbReference type="Gene3D" id="3.40.190.10">
    <property type="entry name" value="Periplasmic binding protein-like II"/>
    <property type="match status" value="1"/>
</dbReference>
<sequence length="113" mass="11841">MMWPSDSPSNFAAVVRFSVLFLISSGCAVVKQARSCSKVTCRKPTPDSSVRGELLLSSCGVSAGRIFEFGSLDAMLGCVAAGMNYALLPQATVDARAQASLRRTQHGVTDAPG</sequence>